<organism evidence="7 8">
    <name type="scientific">Streptomyces humicola</name>
    <dbReference type="NCBI Taxonomy" id="2953240"/>
    <lineage>
        <taxon>Bacteria</taxon>
        <taxon>Bacillati</taxon>
        <taxon>Actinomycetota</taxon>
        <taxon>Actinomycetes</taxon>
        <taxon>Kitasatosporales</taxon>
        <taxon>Streptomycetaceae</taxon>
        <taxon>Streptomyces</taxon>
    </lineage>
</organism>
<dbReference type="PANTHER" id="PTHR10996:SF178">
    <property type="entry name" value="2-HYDROXYACID DEHYDROGENASE YGL185C-RELATED"/>
    <property type="match status" value="1"/>
</dbReference>
<dbReference type="Pfam" id="PF02826">
    <property type="entry name" value="2-Hacid_dh_C"/>
    <property type="match status" value="1"/>
</dbReference>
<evidence type="ECO:0000259" key="5">
    <source>
        <dbReference type="Pfam" id="PF00389"/>
    </source>
</evidence>
<comment type="caution">
    <text evidence="7">The sequence shown here is derived from an EMBL/GenBank/DDBJ whole genome shotgun (WGS) entry which is preliminary data.</text>
</comment>
<comment type="similarity">
    <text evidence="1 4">Belongs to the D-isomer specific 2-hydroxyacid dehydrogenase family.</text>
</comment>
<evidence type="ECO:0000256" key="3">
    <source>
        <dbReference type="ARBA" id="ARBA00023027"/>
    </source>
</evidence>
<dbReference type="SUPFAM" id="SSF52283">
    <property type="entry name" value="Formate/glycerate dehydrogenase catalytic domain-like"/>
    <property type="match status" value="1"/>
</dbReference>
<evidence type="ECO:0000256" key="2">
    <source>
        <dbReference type="ARBA" id="ARBA00023002"/>
    </source>
</evidence>
<dbReference type="Proteomes" id="UP001057702">
    <property type="component" value="Unassembled WGS sequence"/>
</dbReference>
<evidence type="ECO:0000256" key="1">
    <source>
        <dbReference type="ARBA" id="ARBA00005854"/>
    </source>
</evidence>
<dbReference type="PANTHER" id="PTHR10996">
    <property type="entry name" value="2-HYDROXYACID DEHYDROGENASE-RELATED"/>
    <property type="match status" value="1"/>
</dbReference>
<dbReference type="InterPro" id="IPR029753">
    <property type="entry name" value="D-isomer_DH_CS"/>
</dbReference>
<reference evidence="7" key="1">
    <citation type="submission" date="2022-06" db="EMBL/GenBank/DDBJ databases">
        <title>Draft genome sequence of Streptomyces sp. RB6PN25 isolated from peat swamp forest in Thailand.</title>
        <authorList>
            <person name="Duangmal K."/>
            <person name="Klaysubun C."/>
        </authorList>
    </citation>
    <scope>NUCLEOTIDE SEQUENCE</scope>
    <source>
        <strain evidence="7">RB6PN25</strain>
    </source>
</reference>
<dbReference type="InterPro" id="IPR050223">
    <property type="entry name" value="D-isomer_2-hydroxyacid_DH"/>
</dbReference>
<feature type="domain" description="D-isomer specific 2-hydroxyacid dehydrogenase catalytic" evidence="5">
    <location>
        <begin position="41"/>
        <end position="330"/>
    </location>
</feature>
<dbReference type="EMBL" id="JANFNG010000048">
    <property type="protein sequence ID" value="MCQ4084995.1"/>
    <property type="molecule type" value="Genomic_DNA"/>
</dbReference>
<evidence type="ECO:0000313" key="8">
    <source>
        <dbReference type="Proteomes" id="UP001057702"/>
    </source>
</evidence>
<dbReference type="Gene3D" id="3.40.50.720">
    <property type="entry name" value="NAD(P)-binding Rossmann-like Domain"/>
    <property type="match status" value="2"/>
</dbReference>
<proteinExistence type="inferred from homology"/>
<dbReference type="RefSeq" id="WP_255924085.1">
    <property type="nucleotide sequence ID" value="NZ_JANFNG010000048.1"/>
</dbReference>
<keyword evidence="3" id="KW-0520">NAD</keyword>
<gene>
    <name evidence="7" type="ORF">NGB36_31650</name>
</gene>
<accession>A0ABT1Q839</accession>
<evidence type="ECO:0000313" key="7">
    <source>
        <dbReference type="EMBL" id="MCQ4084995.1"/>
    </source>
</evidence>
<dbReference type="InterPro" id="IPR036291">
    <property type="entry name" value="NAD(P)-bd_dom_sf"/>
</dbReference>
<evidence type="ECO:0000259" key="6">
    <source>
        <dbReference type="Pfam" id="PF02826"/>
    </source>
</evidence>
<dbReference type="CDD" id="cd12167">
    <property type="entry name" value="2-Hacid_dh_8"/>
    <property type="match status" value="1"/>
</dbReference>
<evidence type="ECO:0000256" key="4">
    <source>
        <dbReference type="RuleBase" id="RU003719"/>
    </source>
</evidence>
<dbReference type="PROSITE" id="PS00670">
    <property type="entry name" value="D_2_HYDROXYACID_DH_2"/>
    <property type="match status" value="1"/>
</dbReference>
<dbReference type="SUPFAM" id="SSF51735">
    <property type="entry name" value="NAD(P)-binding Rossmann-fold domains"/>
    <property type="match status" value="1"/>
</dbReference>
<protein>
    <submittedName>
        <fullName evidence="7">Hydroxyacid dehydrogenase</fullName>
    </submittedName>
</protein>
<dbReference type="Pfam" id="PF00389">
    <property type="entry name" value="2-Hacid_dh"/>
    <property type="match status" value="1"/>
</dbReference>
<keyword evidence="2 4" id="KW-0560">Oxidoreductase</keyword>
<sequence length="339" mass="37012">MSTPMPRPRTLLAMGRDTASRIVDDDVRARLDRVADVVPGIVADDFSRPETAAALGETEVLLTGWGCAPLDATVIDRAPRLRAIVHTAGSVKPFVTDACWDRGISVSSAAWANALPVAEYTVAAVLMSNKRMLHFRDALRAQRARTDWYEGYSDVGNYRRTIGVIGASRIGRRVIELLRPYDLTVRLYDPYLPADEADALGVRAVGLDELCATSDVVSVHAPELPTTRRMLDRRRLALMRDGATLINTARGSLIDTKALVEELVTGRLHAVLDVTDPDPLTPDSPLFDLPNVLLTPHIAGSMGTEMRRMADSAVDELARYAAGLPFAHPVLRDELDRAA</sequence>
<feature type="domain" description="D-isomer specific 2-hydroxyacid dehydrogenase NAD-binding" evidence="6">
    <location>
        <begin position="123"/>
        <end position="299"/>
    </location>
</feature>
<keyword evidence="8" id="KW-1185">Reference proteome</keyword>
<name>A0ABT1Q839_9ACTN</name>
<dbReference type="InterPro" id="IPR006139">
    <property type="entry name" value="D-isomer_2_OHA_DH_cat_dom"/>
</dbReference>
<dbReference type="InterPro" id="IPR006140">
    <property type="entry name" value="D-isomer_DH_NAD-bd"/>
</dbReference>